<dbReference type="AlphaFoldDB" id="A0A840IA40"/>
<evidence type="ECO:0000313" key="1">
    <source>
        <dbReference type="EMBL" id="MBB4660938.1"/>
    </source>
</evidence>
<reference evidence="1 2" key="1">
    <citation type="submission" date="2020-08" db="EMBL/GenBank/DDBJ databases">
        <title>Genomic Encyclopedia of Archaeal and Bacterial Type Strains, Phase II (KMG-II): from individual species to whole genera.</title>
        <authorList>
            <person name="Goeker M."/>
        </authorList>
    </citation>
    <scope>NUCLEOTIDE SEQUENCE [LARGE SCALE GENOMIC DNA]</scope>
    <source>
        <strain evidence="1 2">DSM 23288</strain>
    </source>
</reference>
<protein>
    <submittedName>
        <fullName evidence="1">Uncharacterized protein</fullName>
    </submittedName>
</protein>
<dbReference type="RefSeq" id="WP_183338671.1">
    <property type="nucleotide sequence ID" value="NZ_JACHNU010000001.1"/>
</dbReference>
<dbReference type="EMBL" id="JACHNU010000001">
    <property type="protein sequence ID" value="MBB4660938.1"/>
    <property type="molecule type" value="Genomic_DNA"/>
</dbReference>
<name>A0A840IA40_9ACTN</name>
<sequence length="67" mass="7671">MRDRAAPRWLRRNGSRPAPFAGFDRTVAEDIVAGITYSQTTRTSQLNGNQIYMYELADAYWWTGDAL</sequence>
<proteinExistence type="predicted"/>
<evidence type="ECO:0000313" key="2">
    <source>
        <dbReference type="Proteomes" id="UP000585272"/>
    </source>
</evidence>
<comment type="caution">
    <text evidence="1">The sequence shown here is derived from an EMBL/GenBank/DDBJ whole genome shotgun (WGS) entry which is preliminary data.</text>
</comment>
<keyword evidence="2" id="KW-1185">Reference proteome</keyword>
<accession>A0A840IA40</accession>
<gene>
    <name evidence="1" type="ORF">BDZ31_000511</name>
</gene>
<dbReference type="Proteomes" id="UP000585272">
    <property type="component" value="Unassembled WGS sequence"/>
</dbReference>
<organism evidence="1 2">
    <name type="scientific">Conexibacter arvalis</name>
    <dbReference type="NCBI Taxonomy" id="912552"/>
    <lineage>
        <taxon>Bacteria</taxon>
        <taxon>Bacillati</taxon>
        <taxon>Actinomycetota</taxon>
        <taxon>Thermoleophilia</taxon>
        <taxon>Solirubrobacterales</taxon>
        <taxon>Conexibacteraceae</taxon>
        <taxon>Conexibacter</taxon>
    </lineage>
</organism>